<feature type="domain" description="Pyrrolo-quinoline quinone repeat" evidence="3">
    <location>
        <begin position="136"/>
        <end position="369"/>
    </location>
</feature>
<evidence type="ECO:0000256" key="2">
    <source>
        <dbReference type="SAM" id="SignalP"/>
    </source>
</evidence>
<dbReference type="InterPro" id="IPR002372">
    <property type="entry name" value="PQQ_rpt_dom"/>
</dbReference>
<dbReference type="EMBL" id="JBHLZU010000026">
    <property type="protein sequence ID" value="MFB9908297.1"/>
    <property type="molecule type" value="Genomic_DNA"/>
</dbReference>
<evidence type="ECO:0000313" key="5">
    <source>
        <dbReference type="Proteomes" id="UP001589693"/>
    </source>
</evidence>
<evidence type="ECO:0000259" key="3">
    <source>
        <dbReference type="Pfam" id="PF13360"/>
    </source>
</evidence>
<dbReference type="RefSeq" id="WP_377859847.1">
    <property type="nucleotide sequence ID" value="NZ_JBHLZU010000026.1"/>
</dbReference>
<comment type="caution">
    <text evidence="4">The sequence shown here is derived from an EMBL/GenBank/DDBJ whole genome shotgun (WGS) entry which is preliminary data.</text>
</comment>
<feature type="signal peptide" evidence="2">
    <location>
        <begin position="1"/>
        <end position="21"/>
    </location>
</feature>
<feature type="region of interest" description="Disordered" evidence="1">
    <location>
        <begin position="18"/>
        <end position="60"/>
    </location>
</feature>
<organism evidence="4 5">
    <name type="scientific">Allokutzneria oryzae</name>
    <dbReference type="NCBI Taxonomy" id="1378989"/>
    <lineage>
        <taxon>Bacteria</taxon>
        <taxon>Bacillati</taxon>
        <taxon>Actinomycetota</taxon>
        <taxon>Actinomycetes</taxon>
        <taxon>Pseudonocardiales</taxon>
        <taxon>Pseudonocardiaceae</taxon>
        <taxon>Allokutzneria</taxon>
    </lineage>
</organism>
<proteinExistence type="predicted"/>
<dbReference type="PROSITE" id="PS51257">
    <property type="entry name" value="PROKAR_LIPOPROTEIN"/>
    <property type="match status" value="1"/>
</dbReference>
<reference evidence="4 5" key="1">
    <citation type="submission" date="2024-09" db="EMBL/GenBank/DDBJ databases">
        <authorList>
            <person name="Sun Q."/>
            <person name="Mori K."/>
        </authorList>
    </citation>
    <scope>NUCLEOTIDE SEQUENCE [LARGE SCALE GENOMIC DNA]</scope>
    <source>
        <strain evidence="4 5">TBRC 7907</strain>
    </source>
</reference>
<dbReference type="Gene3D" id="2.130.10.10">
    <property type="entry name" value="YVTN repeat-like/Quinoprotein amine dehydrogenase"/>
    <property type="match status" value="1"/>
</dbReference>
<dbReference type="SUPFAM" id="SSF50998">
    <property type="entry name" value="Quinoprotein alcohol dehydrogenase-like"/>
    <property type="match status" value="1"/>
</dbReference>
<gene>
    <name evidence="4" type="ORF">ACFFQA_30555</name>
</gene>
<sequence length="404" mass="43048">MRVRAAAVLAASLLVTSCSSEQEQPSPQSTEQPPVTTKPATQLVNPPRQFEPKGERVGTTPFTLTGDAVASVDTGERPKIRVFGLDGEPRKEFPIEVPQKAKVSAPYGLEDGSLVLLAVAHTVKGTGTSQDHMRYTVIAYNPKTGAKAWESPIDASDALLLPDNTPRIVGADRNTVVVEADLLKVSATVALSTVDGTPKWNKPGFTAIGLAGDIVVGHHVTKGITTEAVGLAAGDGAQRWTGPKFDGEPRHPFSRTRMVGDRLASFAGTPAGELAKTTTYLLDTATGQPRLTLDGPWSCDSDDENAVVCGRSFYGQYMAGFDATSMSKRWELPDKAAKREAPTLNTAHKGVAYVTSSHGLMTLDARTGKDLDPTLGELDDLDYVVPGYGISVVRDTVWAHRAVR</sequence>
<feature type="compositionally biased region" description="Low complexity" evidence="1">
    <location>
        <begin position="18"/>
        <end position="37"/>
    </location>
</feature>
<evidence type="ECO:0000256" key="1">
    <source>
        <dbReference type="SAM" id="MobiDB-lite"/>
    </source>
</evidence>
<name>A0ABV6A552_9PSEU</name>
<dbReference type="InterPro" id="IPR011047">
    <property type="entry name" value="Quinoprotein_ADH-like_sf"/>
</dbReference>
<dbReference type="Proteomes" id="UP001589693">
    <property type="component" value="Unassembled WGS sequence"/>
</dbReference>
<keyword evidence="5" id="KW-1185">Reference proteome</keyword>
<keyword evidence="2" id="KW-0732">Signal</keyword>
<evidence type="ECO:0000313" key="4">
    <source>
        <dbReference type="EMBL" id="MFB9908297.1"/>
    </source>
</evidence>
<accession>A0ABV6A552</accession>
<dbReference type="InterPro" id="IPR015943">
    <property type="entry name" value="WD40/YVTN_repeat-like_dom_sf"/>
</dbReference>
<protein>
    <submittedName>
        <fullName evidence="4">PQQ-binding-like beta-propeller repeat protein</fullName>
    </submittedName>
</protein>
<feature type="chain" id="PRO_5047144896" evidence="2">
    <location>
        <begin position="22"/>
        <end position="404"/>
    </location>
</feature>
<dbReference type="Pfam" id="PF13360">
    <property type="entry name" value="PQQ_2"/>
    <property type="match status" value="1"/>
</dbReference>